<reference evidence="4" key="1">
    <citation type="submission" date="2025-08" db="UniProtKB">
        <authorList>
            <consortium name="RefSeq"/>
        </authorList>
    </citation>
    <scope>IDENTIFICATION</scope>
    <source>
        <tissue evidence="4">Whole larval tissue</tissue>
    </source>
</reference>
<organism evidence="3 4">
    <name type="scientific">Spodoptera frugiperda</name>
    <name type="common">Fall armyworm</name>
    <dbReference type="NCBI Taxonomy" id="7108"/>
    <lineage>
        <taxon>Eukaryota</taxon>
        <taxon>Metazoa</taxon>
        <taxon>Ecdysozoa</taxon>
        <taxon>Arthropoda</taxon>
        <taxon>Hexapoda</taxon>
        <taxon>Insecta</taxon>
        <taxon>Pterygota</taxon>
        <taxon>Neoptera</taxon>
        <taxon>Endopterygota</taxon>
        <taxon>Lepidoptera</taxon>
        <taxon>Glossata</taxon>
        <taxon>Ditrysia</taxon>
        <taxon>Noctuoidea</taxon>
        <taxon>Noctuidae</taxon>
        <taxon>Amphipyrinae</taxon>
        <taxon>Spodoptera</taxon>
    </lineage>
</organism>
<name>A0A9R0DY96_SPOFR</name>
<accession>A0A9R0DY96</accession>
<protein>
    <submittedName>
        <fullName evidence="4">Uncharacterized protein LOC126911593</fullName>
    </submittedName>
</protein>
<evidence type="ECO:0000313" key="3">
    <source>
        <dbReference type="Proteomes" id="UP000829999"/>
    </source>
</evidence>
<gene>
    <name evidence="4" type="primary">LOC126911593</name>
</gene>
<dbReference type="Pfam" id="PF06477">
    <property type="entry name" value="DUF1091"/>
    <property type="match status" value="1"/>
</dbReference>
<feature type="chain" id="PRO_5040435789" evidence="2">
    <location>
        <begin position="20"/>
        <end position="202"/>
    </location>
</feature>
<sequence length="202" mass="23901">MLVVMKILAIVYILRLIWAMEIAPERHEVEYINKKYLKNLSVVFRKFSRNSPLYVSMELESLVGVGDNMTLKMALYEYLAGHYIPTPLNVAYTFCDFLYHEPFFGQMYAKQFPENWTCPFPAGEYHFVNMTIHLENFPYTIPFTYSSMIVRTRADVQGFFTHTNEEVFRWKTFIKITQKMNPKDVKKNKAVKHNINKELALI</sequence>
<keyword evidence="3" id="KW-1185">Reference proteome</keyword>
<dbReference type="GeneID" id="126911593"/>
<evidence type="ECO:0000256" key="1">
    <source>
        <dbReference type="ARBA" id="ARBA00022729"/>
    </source>
</evidence>
<evidence type="ECO:0000313" key="4">
    <source>
        <dbReference type="RefSeq" id="XP_050555438.1"/>
    </source>
</evidence>
<dbReference type="RefSeq" id="XP_050555438.1">
    <property type="nucleotide sequence ID" value="XM_050699481.1"/>
</dbReference>
<dbReference type="Proteomes" id="UP000829999">
    <property type="component" value="Chromosome 2"/>
</dbReference>
<keyword evidence="1 2" id="KW-0732">Signal</keyword>
<dbReference type="OrthoDB" id="7424700at2759"/>
<dbReference type="InterPro" id="IPR036846">
    <property type="entry name" value="GM2-AP_sf"/>
</dbReference>
<feature type="signal peptide" evidence="2">
    <location>
        <begin position="1"/>
        <end position="19"/>
    </location>
</feature>
<dbReference type="Gene3D" id="2.70.220.10">
    <property type="entry name" value="Ganglioside GM2 activator"/>
    <property type="match status" value="1"/>
</dbReference>
<proteinExistence type="predicted"/>
<dbReference type="InterPro" id="IPR010512">
    <property type="entry name" value="DUF1091"/>
</dbReference>
<dbReference type="AlphaFoldDB" id="A0A9R0DY96"/>
<evidence type="ECO:0000256" key="2">
    <source>
        <dbReference type="SAM" id="SignalP"/>
    </source>
</evidence>